<accession>A0A511DR87</accession>
<comment type="caution">
    <text evidence="1">The sequence shown here is derived from an EMBL/GenBank/DDBJ whole genome shotgun (WGS) entry which is preliminary data.</text>
</comment>
<dbReference type="Pfam" id="PF00583">
    <property type="entry name" value="Acetyltransf_1"/>
    <property type="match status" value="1"/>
</dbReference>
<dbReference type="GO" id="GO:0016747">
    <property type="term" value="F:acyltransferase activity, transferring groups other than amino-acyl groups"/>
    <property type="evidence" value="ECO:0007669"/>
    <property type="project" value="InterPro"/>
</dbReference>
<gene>
    <name evidence="1" type="ORF">LKE01_01760</name>
</gene>
<dbReference type="EMBL" id="BJVK01000001">
    <property type="protein sequence ID" value="GEL27356.1"/>
    <property type="molecule type" value="Genomic_DNA"/>
</dbReference>
<organism evidence="1 2">
    <name type="scientific">Lentilactobacillus kefiri</name>
    <name type="common">Lactobacillus kefiri</name>
    <dbReference type="NCBI Taxonomy" id="33962"/>
    <lineage>
        <taxon>Bacteria</taxon>
        <taxon>Bacillati</taxon>
        <taxon>Bacillota</taxon>
        <taxon>Bacilli</taxon>
        <taxon>Lactobacillales</taxon>
        <taxon>Lactobacillaceae</taxon>
        <taxon>Lentilactobacillus</taxon>
    </lineage>
</organism>
<dbReference type="GeneID" id="71567817"/>
<evidence type="ECO:0000313" key="1">
    <source>
        <dbReference type="EMBL" id="GEL27356.1"/>
    </source>
</evidence>
<dbReference type="InterPro" id="IPR000182">
    <property type="entry name" value="GNAT_dom"/>
</dbReference>
<sequence>MDRNDFNIRPMKAEDYPNVYQLWQQMPNPHISDLDDSFDEISRLLRFNPGFCFVAETDDHQIIGSALGATDGRRGTIYHLVTDPMISGTDLKRTLANLIIKKLKAVKIHKMSVTVLDDNQDDQLFWKSLKFVNLDNTKRYDKII</sequence>
<dbReference type="PROSITE" id="PS51186">
    <property type="entry name" value="GNAT"/>
    <property type="match status" value="1"/>
</dbReference>
<dbReference type="OrthoDB" id="1821130at2"/>
<dbReference type="RefSeq" id="WP_057962338.1">
    <property type="nucleotide sequence ID" value="NZ_BJVK01000001.1"/>
</dbReference>
<dbReference type="AlphaFoldDB" id="A0A511DR87"/>
<dbReference type="Proteomes" id="UP000321893">
    <property type="component" value="Unassembled WGS sequence"/>
</dbReference>
<dbReference type="Gene3D" id="3.40.630.30">
    <property type="match status" value="1"/>
</dbReference>
<keyword evidence="2" id="KW-1185">Reference proteome</keyword>
<dbReference type="SUPFAM" id="SSF55729">
    <property type="entry name" value="Acyl-CoA N-acyltransferases (Nat)"/>
    <property type="match status" value="1"/>
</dbReference>
<protein>
    <submittedName>
        <fullName evidence="1">N-acetyltransferase</fullName>
    </submittedName>
</protein>
<dbReference type="InterPro" id="IPR016181">
    <property type="entry name" value="Acyl_CoA_acyltransferase"/>
</dbReference>
<reference evidence="1" key="1">
    <citation type="submission" date="2019-07" db="EMBL/GenBank/DDBJ databases">
        <title>Whole genome shotgun sequence of Lactobacillus kefiri NBRC 15888.</title>
        <authorList>
            <person name="Hosoyama A."/>
            <person name="Uohara A."/>
            <person name="Ohji S."/>
            <person name="Ichikawa N."/>
        </authorList>
    </citation>
    <scope>NUCLEOTIDE SEQUENCE [LARGE SCALE GENOMIC DNA]</scope>
    <source>
        <strain evidence="1">NBRC 15888</strain>
    </source>
</reference>
<name>A0A511DR87_LENKE</name>
<evidence type="ECO:0000313" key="2">
    <source>
        <dbReference type="Proteomes" id="UP000321893"/>
    </source>
</evidence>
<proteinExistence type="predicted"/>